<dbReference type="PROSITE" id="PS00134">
    <property type="entry name" value="TRYPSIN_HIS"/>
    <property type="match status" value="1"/>
</dbReference>
<dbReference type="GO" id="GO:0006508">
    <property type="term" value="P:proteolysis"/>
    <property type="evidence" value="ECO:0007669"/>
    <property type="project" value="InterPro"/>
</dbReference>
<evidence type="ECO:0000313" key="2">
    <source>
        <dbReference type="EMBL" id="CAG8469456.1"/>
    </source>
</evidence>
<dbReference type="InterPro" id="IPR043504">
    <property type="entry name" value="Peptidase_S1_PA_chymotrypsin"/>
</dbReference>
<protein>
    <submittedName>
        <fullName evidence="2">4196_t:CDS:1</fullName>
    </submittedName>
</protein>
<dbReference type="Proteomes" id="UP000789759">
    <property type="component" value="Unassembled WGS sequence"/>
</dbReference>
<keyword evidence="1" id="KW-0732">Signal</keyword>
<dbReference type="InterPro" id="IPR018114">
    <property type="entry name" value="TRYPSIN_HIS"/>
</dbReference>
<dbReference type="EMBL" id="CAJVQA010000334">
    <property type="protein sequence ID" value="CAG8469456.1"/>
    <property type="molecule type" value="Genomic_DNA"/>
</dbReference>
<evidence type="ECO:0000256" key="1">
    <source>
        <dbReference type="SAM" id="SignalP"/>
    </source>
</evidence>
<feature type="chain" id="PRO_5040253470" evidence="1">
    <location>
        <begin position="26"/>
        <end position="413"/>
    </location>
</feature>
<comment type="caution">
    <text evidence="2">The sequence shown here is derived from an EMBL/GenBank/DDBJ whole genome shotgun (WGS) entry which is preliminary data.</text>
</comment>
<feature type="signal peptide" evidence="1">
    <location>
        <begin position="1"/>
        <end position="25"/>
    </location>
</feature>
<dbReference type="InterPro" id="IPR009003">
    <property type="entry name" value="Peptidase_S1_PA"/>
</dbReference>
<proteinExistence type="predicted"/>
<dbReference type="GO" id="GO:0004252">
    <property type="term" value="F:serine-type endopeptidase activity"/>
    <property type="evidence" value="ECO:0007669"/>
    <property type="project" value="InterPro"/>
</dbReference>
<dbReference type="AlphaFoldDB" id="A0A9N8W2A1"/>
<evidence type="ECO:0000313" key="3">
    <source>
        <dbReference type="Proteomes" id="UP000789759"/>
    </source>
</evidence>
<reference evidence="2" key="1">
    <citation type="submission" date="2021-06" db="EMBL/GenBank/DDBJ databases">
        <authorList>
            <person name="Kallberg Y."/>
            <person name="Tangrot J."/>
            <person name="Rosling A."/>
        </authorList>
    </citation>
    <scope>NUCLEOTIDE SEQUENCE</scope>
    <source>
        <strain evidence="2">FL966</strain>
    </source>
</reference>
<gene>
    <name evidence="2" type="ORF">CPELLU_LOCUS1002</name>
</gene>
<organism evidence="2 3">
    <name type="scientific">Cetraspora pellucida</name>
    <dbReference type="NCBI Taxonomy" id="1433469"/>
    <lineage>
        <taxon>Eukaryota</taxon>
        <taxon>Fungi</taxon>
        <taxon>Fungi incertae sedis</taxon>
        <taxon>Mucoromycota</taxon>
        <taxon>Glomeromycotina</taxon>
        <taxon>Glomeromycetes</taxon>
        <taxon>Diversisporales</taxon>
        <taxon>Gigasporaceae</taxon>
        <taxon>Cetraspora</taxon>
    </lineage>
</organism>
<name>A0A9N8W2A1_9GLOM</name>
<dbReference type="OrthoDB" id="2370825at2759"/>
<accession>A0A9N8W2A1</accession>
<sequence length="413" mass="46636">MKFGYFIINLLFIFTLQKHLVIIHAQEQLARLWNIPVHLIPRYLERELHLNNVNKILELYLDDSNFAGTYIDVKSNSVIIYTVNMTKKHDITSKPNIREYERFLDFRKVNKSLAYLKSSFKELDRMAKQNRPRGIYTSIHPRFNKIIVIVSLPPDQRIQAFIGAARQYDADIYFDLSPTITSTHTKRGAVTSKISSILLSGDGIGNKFDGSFCSAGFWARSKNQTLLVTAGHCNGKRFSRSMKKFFTLDTKNLIGKMIHSSIAPHDIGLIDIKKMSEYLRPSTNIKNDKNASYLELFVTDGVPIFSHGAHLCRSGISSLVSCGYVDAFNGIYVNKDENYQSDLTFVDKMSCTGGDSGGPAFSFSDFLDFSLVNINGIVIVGADNATSPLYPFTIVLPREIILNSSRLDFITEF</sequence>
<dbReference type="Gene3D" id="2.40.10.10">
    <property type="entry name" value="Trypsin-like serine proteases"/>
    <property type="match status" value="2"/>
</dbReference>
<dbReference type="SUPFAM" id="SSF50494">
    <property type="entry name" value="Trypsin-like serine proteases"/>
    <property type="match status" value="1"/>
</dbReference>
<keyword evidence="3" id="KW-1185">Reference proteome</keyword>